<dbReference type="GO" id="GO:0016485">
    <property type="term" value="P:protein processing"/>
    <property type="evidence" value="ECO:0007669"/>
    <property type="project" value="InterPro"/>
</dbReference>
<dbReference type="PANTHER" id="PTHR21004:SF0">
    <property type="entry name" value="PEROXISOMAL LEADER PEPTIDE-PROCESSING PROTEASE"/>
    <property type="match status" value="1"/>
</dbReference>
<dbReference type="GO" id="GO:0005777">
    <property type="term" value="C:peroxisome"/>
    <property type="evidence" value="ECO:0007669"/>
    <property type="project" value="EnsemblPlants"/>
</dbReference>
<evidence type="ECO:0000256" key="1">
    <source>
        <dbReference type="SAM" id="MobiDB-lite"/>
    </source>
</evidence>
<feature type="compositionally biased region" description="Low complexity" evidence="1">
    <location>
        <begin position="679"/>
        <end position="692"/>
    </location>
</feature>
<evidence type="ECO:0000313" key="3">
    <source>
        <dbReference type="Proteomes" id="UP000594263"/>
    </source>
</evidence>
<evidence type="ECO:0000313" key="2">
    <source>
        <dbReference type="EnsemblPlants" id="Kaladp0002s0032.1.v1.1"/>
    </source>
</evidence>
<dbReference type="SUPFAM" id="SSF50494">
    <property type="entry name" value="Trypsin-like serine proteases"/>
    <property type="match status" value="2"/>
</dbReference>
<dbReference type="InterPro" id="IPR039245">
    <property type="entry name" value="TYSND1/DEG15"/>
</dbReference>
<evidence type="ECO:0008006" key="4">
    <source>
        <dbReference type="Google" id="ProtNLM"/>
    </source>
</evidence>
<dbReference type="GO" id="GO:0004252">
    <property type="term" value="F:serine-type endopeptidase activity"/>
    <property type="evidence" value="ECO:0007669"/>
    <property type="project" value="InterPro"/>
</dbReference>
<name>A0A7N0R992_KALFE</name>
<dbReference type="Gene3D" id="2.40.10.10">
    <property type="entry name" value="Trypsin-like serine proteases"/>
    <property type="match status" value="3"/>
</dbReference>
<dbReference type="PANTHER" id="PTHR21004">
    <property type="entry name" value="SERINE PROTEASE-RELATED"/>
    <property type="match status" value="1"/>
</dbReference>
<dbReference type="InterPro" id="IPR009003">
    <property type="entry name" value="Peptidase_S1_PA"/>
</dbReference>
<keyword evidence="3" id="KW-1185">Reference proteome</keyword>
<protein>
    <recommendedName>
        <fullName evidence="4">Glyoxysomal processing protease, glyoxysomal</fullName>
    </recommendedName>
</protein>
<dbReference type="FunFam" id="2.40.10.10:FF:000096">
    <property type="entry name" value="Glyoxysomal processing protease glyoxysomal"/>
    <property type="match status" value="1"/>
</dbReference>
<dbReference type="AlphaFoldDB" id="A0A7N0R992"/>
<dbReference type="OMA" id="IELCAIR"/>
<feature type="region of interest" description="Disordered" evidence="1">
    <location>
        <begin position="676"/>
        <end position="696"/>
    </location>
</feature>
<reference evidence="2" key="1">
    <citation type="submission" date="2021-01" db="UniProtKB">
        <authorList>
            <consortium name="EnsemblPlants"/>
        </authorList>
    </citation>
    <scope>IDENTIFICATION</scope>
</reference>
<organism evidence="2 3">
    <name type="scientific">Kalanchoe fedtschenkoi</name>
    <name type="common">Lavender scallops</name>
    <name type="synonym">South American air plant</name>
    <dbReference type="NCBI Taxonomy" id="63787"/>
    <lineage>
        <taxon>Eukaryota</taxon>
        <taxon>Viridiplantae</taxon>
        <taxon>Streptophyta</taxon>
        <taxon>Embryophyta</taxon>
        <taxon>Tracheophyta</taxon>
        <taxon>Spermatophyta</taxon>
        <taxon>Magnoliopsida</taxon>
        <taxon>eudicotyledons</taxon>
        <taxon>Gunneridae</taxon>
        <taxon>Pentapetalae</taxon>
        <taxon>Saxifragales</taxon>
        <taxon>Crassulaceae</taxon>
        <taxon>Kalanchoe</taxon>
    </lineage>
</organism>
<accession>A0A7N0R992</accession>
<proteinExistence type="predicted"/>
<dbReference type="Gramene" id="Kaladp0002s0032.1.v1.1">
    <property type="protein sequence ID" value="Kaladp0002s0032.1.v1.1"/>
    <property type="gene ID" value="Kaladp0002s0032.v1.1"/>
</dbReference>
<dbReference type="Proteomes" id="UP000594263">
    <property type="component" value="Unplaced"/>
</dbReference>
<sequence>MGLPEVVEFGRNFAVMVRVQGPDPKGLKMRRHAFHQYNSGRTTLSASGVLLPASFFDVDMARKCFGGGDVSVVVTVASVVEHFLSVRYRQGVYQVRPELIPGGQIDVMVEGMSKIISDHENGDKVTRQWFPAKVLTMIDVPQSSVALQSVFDVSLSSSENGWEVGWSLASSSNASQNDSDGNYKAQHGLIDGVNLSDSSAMFVVLGFSSSTCEDLPDITVSESEKRGDLLLAMGSPFGVLSPMHFLNSIAVGSISNFYPHGSCKKSLLMADIRCLPGMEGGPVFNKKGELIGITTRPARQKSSGAEVQVVIPWEAMAASSNGLLCKEPHADGCKDDYSTISLRLSGKNCQPNSQSFDRPNIGTSEDGHIDFIPPSPVDYAATSVCLITVNDGAWASGVLLNKEGLVLTNAHLLEPWRFGKTTVTGGRDGDLTESHIVNKNSGASYQQGGTGRESHSILPETSNVIDSPLSDNNIRYRLQSNGYRSIRVRLGQQHPWIWSEARVVHVSTGPLDVALLQLEYIPDQLCPISVESFCPSPGSKAYVIGHGLFGPRSGSAPSINLGLVAKVVRAKINPSNSSMGAKQLEDMPVMLETTATVHPGCSGGAVVNSLGCMIGLVTSNSRHGGGTVIPHLNFSIPCAAMEPIFEFSKDMGNLSLLQDLDKSNSQLSSIWSLAPPVSPKTEPSLPKLPLELPNKDTRGSRFAKFIAERADVSKISTDPDQLAKAPDEKIQSKL</sequence>
<dbReference type="InterPro" id="IPR043504">
    <property type="entry name" value="Peptidase_S1_PA_chymotrypsin"/>
</dbReference>
<dbReference type="Pfam" id="PF13365">
    <property type="entry name" value="Trypsin_2"/>
    <property type="match status" value="2"/>
</dbReference>
<dbReference type="EnsemblPlants" id="Kaladp0002s0032.1.v1.1">
    <property type="protein sequence ID" value="Kaladp0002s0032.1.v1.1"/>
    <property type="gene ID" value="Kaladp0002s0032.v1.1"/>
</dbReference>